<evidence type="ECO:0000313" key="7">
    <source>
        <dbReference type="Proteomes" id="UP000663860"/>
    </source>
</evidence>
<feature type="region of interest" description="Disordered" evidence="1">
    <location>
        <begin position="232"/>
        <end position="311"/>
    </location>
</feature>
<dbReference type="Proteomes" id="UP000663844">
    <property type="component" value="Unassembled WGS sequence"/>
</dbReference>
<dbReference type="EMBL" id="CAJNOE010000048">
    <property type="protein sequence ID" value="CAF0809903.1"/>
    <property type="molecule type" value="Genomic_DNA"/>
</dbReference>
<reference evidence="2" key="1">
    <citation type="submission" date="2021-02" db="EMBL/GenBank/DDBJ databases">
        <authorList>
            <person name="Nowell W R."/>
        </authorList>
    </citation>
    <scope>NUCLEOTIDE SEQUENCE</scope>
</reference>
<evidence type="ECO:0000313" key="3">
    <source>
        <dbReference type="EMBL" id="CAF0868117.1"/>
    </source>
</evidence>
<evidence type="ECO:0000313" key="6">
    <source>
        <dbReference type="EMBL" id="CAF4181567.1"/>
    </source>
</evidence>
<evidence type="ECO:0000256" key="1">
    <source>
        <dbReference type="SAM" id="MobiDB-lite"/>
    </source>
</evidence>
<gene>
    <name evidence="2" type="ORF">IZO911_LOCUS7402</name>
    <name evidence="3" type="ORF">JYZ213_LOCUS8803</name>
    <name evidence="4" type="ORF">KXQ929_LOCUS20693</name>
    <name evidence="5" type="ORF">KXQ929_LOCUS20698</name>
    <name evidence="6" type="ORF">OXD698_LOCUS39761</name>
</gene>
<comment type="caution">
    <text evidence="2">The sequence shown here is derived from an EMBL/GenBank/DDBJ whole genome shotgun (WGS) entry which is preliminary data.</text>
</comment>
<dbReference type="Proteomes" id="UP000663868">
    <property type="component" value="Unassembled WGS sequence"/>
</dbReference>
<protein>
    <submittedName>
        <fullName evidence="2">Uncharacterized protein</fullName>
    </submittedName>
</protein>
<dbReference type="EMBL" id="CAJOBB010001470">
    <property type="protein sequence ID" value="CAF3861754.1"/>
    <property type="molecule type" value="Genomic_DNA"/>
</dbReference>
<sequence>MTCANNVPISTNGRSGTNTNLTCVVDCSTDGGYSVNPVNILTDCISASSSLGMMTSERSVNATLLAGAHFYISYRGSAWRAVDSPQQNNLYWSIVCFIDLRLRPDGIINTPPEANVVSPQYAIVNRTTQIQIPVSDVNAGDDLRCRWSVYVPGHRRRRQSNVNENLYDQSAHYMYRKIDADGEIPHIRKKRSCSSACDFLCSCSSTPCLSAPTCMGTNCANPLGGCPTVPTTAARTTSTTSTTTTTKTTSTTSTTTTTTTTSTTTTSTTTSTTISTTTTSTTTTSTATSTTTTTTATTVTTTTTESTTTLETAGTLPLTSSYPVRQAIDECGGICYPNTVPNGTTLSNCTLTFTGLTPNTWYAVSIQVSEVEMYE</sequence>
<dbReference type="EMBL" id="CAJOAZ010008290">
    <property type="protein sequence ID" value="CAF4181567.1"/>
    <property type="molecule type" value="Genomic_DNA"/>
</dbReference>
<proteinExistence type="predicted"/>
<evidence type="ECO:0000313" key="2">
    <source>
        <dbReference type="EMBL" id="CAF0809903.1"/>
    </source>
</evidence>
<dbReference type="Proteomes" id="UP000663845">
    <property type="component" value="Unassembled WGS sequence"/>
</dbReference>
<evidence type="ECO:0000313" key="5">
    <source>
        <dbReference type="EMBL" id="CAF3861843.1"/>
    </source>
</evidence>
<dbReference type="EMBL" id="CAJOBB010001470">
    <property type="protein sequence ID" value="CAF3861843.1"/>
    <property type="molecule type" value="Genomic_DNA"/>
</dbReference>
<organism evidence="2 7">
    <name type="scientific">Adineta steineri</name>
    <dbReference type="NCBI Taxonomy" id="433720"/>
    <lineage>
        <taxon>Eukaryota</taxon>
        <taxon>Metazoa</taxon>
        <taxon>Spiralia</taxon>
        <taxon>Gnathifera</taxon>
        <taxon>Rotifera</taxon>
        <taxon>Eurotatoria</taxon>
        <taxon>Bdelloidea</taxon>
        <taxon>Adinetida</taxon>
        <taxon>Adinetidae</taxon>
        <taxon>Adineta</taxon>
    </lineage>
</organism>
<evidence type="ECO:0000313" key="4">
    <source>
        <dbReference type="EMBL" id="CAF3861754.1"/>
    </source>
</evidence>
<feature type="compositionally biased region" description="Low complexity" evidence="1">
    <location>
        <begin position="232"/>
        <end position="309"/>
    </location>
</feature>
<dbReference type="EMBL" id="CAJNOG010000061">
    <property type="protein sequence ID" value="CAF0868117.1"/>
    <property type="molecule type" value="Genomic_DNA"/>
</dbReference>
<dbReference type="Proteomes" id="UP000663860">
    <property type="component" value="Unassembled WGS sequence"/>
</dbReference>
<dbReference type="AlphaFoldDB" id="A0A813T5L3"/>
<accession>A0A813T5L3</accession>
<name>A0A813T5L3_9BILA</name>